<sequence>KSKKEAIQEKILNFENLEADLETSFNLAIEAGGVLATENNELKRELNNASTKNEALREELHAIKLAHSRQLSELEDELITSKENIKQILNENSCLKKEMLCLNKKLKEQEKL</sequence>
<evidence type="ECO:0000313" key="2">
    <source>
        <dbReference type="EMBL" id="JAS62057.1"/>
    </source>
</evidence>
<dbReference type="AlphaFoldDB" id="A0A1B6GI09"/>
<gene>
    <name evidence="2" type="ORF">g.5379</name>
</gene>
<name>A0A1B6GI09_9HEMI</name>
<organism evidence="2">
    <name type="scientific">Cuerna arida</name>
    <dbReference type="NCBI Taxonomy" id="1464854"/>
    <lineage>
        <taxon>Eukaryota</taxon>
        <taxon>Metazoa</taxon>
        <taxon>Ecdysozoa</taxon>
        <taxon>Arthropoda</taxon>
        <taxon>Hexapoda</taxon>
        <taxon>Insecta</taxon>
        <taxon>Pterygota</taxon>
        <taxon>Neoptera</taxon>
        <taxon>Paraneoptera</taxon>
        <taxon>Hemiptera</taxon>
        <taxon>Auchenorrhyncha</taxon>
        <taxon>Membracoidea</taxon>
        <taxon>Cicadellidae</taxon>
        <taxon>Cicadellinae</taxon>
        <taxon>Proconiini</taxon>
        <taxon>Cuerna</taxon>
    </lineage>
</organism>
<keyword evidence="1" id="KW-0175">Coiled coil</keyword>
<feature type="non-terminal residue" evidence="2">
    <location>
        <position position="1"/>
    </location>
</feature>
<feature type="coiled-coil region" evidence="1">
    <location>
        <begin position="39"/>
        <end position="112"/>
    </location>
</feature>
<protein>
    <submittedName>
        <fullName evidence="2">Uncharacterized protein</fullName>
    </submittedName>
</protein>
<proteinExistence type="predicted"/>
<evidence type="ECO:0000256" key="1">
    <source>
        <dbReference type="SAM" id="Coils"/>
    </source>
</evidence>
<reference evidence="2" key="1">
    <citation type="submission" date="2015-11" db="EMBL/GenBank/DDBJ databases">
        <title>De novo transcriptome assembly of four potential Pierce s Disease insect vectors from Arizona vineyards.</title>
        <authorList>
            <person name="Tassone E.E."/>
        </authorList>
    </citation>
    <scope>NUCLEOTIDE SEQUENCE</scope>
</reference>
<feature type="non-terminal residue" evidence="2">
    <location>
        <position position="112"/>
    </location>
</feature>
<dbReference type="EMBL" id="GECZ01007712">
    <property type="protein sequence ID" value="JAS62057.1"/>
    <property type="molecule type" value="Transcribed_RNA"/>
</dbReference>
<accession>A0A1B6GI09</accession>